<gene>
    <name evidence="2" type="ORF">HHI36_019300</name>
</gene>
<dbReference type="Proteomes" id="UP001516400">
    <property type="component" value="Unassembled WGS sequence"/>
</dbReference>
<evidence type="ECO:0000313" key="3">
    <source>
        <dbReference type="Proteomes" id="UP001516400"/>
    </source>
</evidence>
<keyword evidence="3" id="KW-1185">Reference proteome</keyword>
<dbReference type="EMBL" id="JABFTP020000165">
    <property type="protein sequence ID" value="KAL3285181.1"/>
    <property type="molecule type" value="Genomic_DNA"/>
</dbReference>
<feature type="region of interest" description="Disordered" evidence="1">
    <location>
        <begin position="39"/>
        <end position="58"/>
    </location>
</feature>
<organism evidence="2 3">
    <name type="scientific">Cryptolaemus montrouzieri</name>
    <dbReference type="NCBI Taxonomy" id="559131"/>
    <lineage>
        <taxon>Eukaryota</taxon>
        <taxon>Metazoa</taxon>
        <taxon>Ecdysozoa</taxon>
        <taxon>Arthropoda</taxon>
        <taxon>Hexapoda</taxon>
        <taxon>Insecta</taxon>
        <taxon>Pterygota</taxon>
        <taxon>Neoptera</taxon>
        <taxon>Endopterygota</taxon>
        <taxon>Coleoptera</taxon>
        <taxon>Polyphaga</taxon>
        <taxon>Cucujiformia</taxon>
        <taxon>Coccinelloidea</taxon>
        <taxon>Coccinellidae</taxon>
        <taxon>Scymninae</taxon>
        <taxon>Scymnini</taxon>
        <taxon>Cryptolaemus</taxon>
    </lineage>
</organism>
<evidence type="ECO:0000256" key="1">
    <source>
        <dbReference type="SAM" id="MobiDB-lite"/>
    </source>
</evidence>
<comment type="caution">
    <text evidence="2">The sequence shown here is derived from an EMBL/GenBank/DDBJ whole genome shotgun (WGS) entry which is preliminary data.</text>
</comment>
<evidence type="ECO:0000313" key="2">
    <source>
        <dbReference type="EMBL" id="KAL3285181.1"/>
    </source>
</evidence>
<dbReference type="AlphaFoldDB" id="A0ABD2P2G4"/>
<reference evidence="2 3" key="1">
    <citation type="journal article" date="2021" name="BMC Biol.">
        <title>Horizontally acquired antibacterial genes associated with adaptive radiation of ladybird beetles.</title>
        <authorList>
            <person name="Li H.S."/>
            <person name="Tang X.F."/>
            <person name="Huang Y.H."/>
            <person name="Xu Z.Y."/>
            <person name="Chen M.L."/>
            <person name="Du X.Y."/>
            <person name="Qiu B.Y."/>
            <person name="Chen P.T."/>
            <person name="Zhang W."/>
            <person name="Slipinski A."/>
            <person name="Escalona H.E."/>
            <person name="Waterhouse R.M."/>
            <person name="Zwick A."/>
            <person name="Pang H."/>
        </authorList>
    </citation>
    <scope>NUCLEOTIDE SEQUENCE [LARGE SCALE GENOMIC DNA]</scope>
    <source>
        <strain evidence="2">SYSU2018</strain>
    </source>
</reference>
<accession>A0ABD2P2G4</accession>
<protein>
    <submittedName>
        <fullName evidence="2">Uncharacterized protein</fullName>
    </submittedName>
</protein>
<proteinExistence type="predicted"/>
<name>A0ABD2P2G4_9CUCU</name>
<sequence>MSEWELHDKQQMKEDIVQFDRMELELNEQNTKITELLHKKSRSTSACKKNDRSPGPGQVKAELLKSGPDILFEWLTHLFNRCLSGKQLPEDFRKGYITNIYREFRGSSEQVDPALTTYSV</sequence>